<evidence type="ECO:0000313" key="1">
    <source>
        <dbReference type="EMBL" id="ACF11449.1"/>
    </source>
</evidence>
<proteinExistence type="predicted"/>
<sequence>MYREGRLYSFTSSVDSDMTTDIDTAMAAIFPSPGYLDQAAFERYIDPSDRKMVYESVDDSYTTPDTKDHAKLKKGLEAAAATAGTVANDKTGLEAVFGNGKRPVLTMGKLWSFPSITNEKYVTTAQQNYRTIQGRLNYLATTIDTNISTDYNLDSQETFLGGWAAYDDQELFIMSTVVSDPETPRSKTILLHEAAHLSNSDIKDYVYYGTSGYESAEEETKINNAAHYEELPRRDWGVSKYAGKTFTPGVSGSGKTTTTEEKVKNETVNYYRMAWDAAVTVHDLLKYVYIQQVDGESLGDTWLEEVKTLARLLEVSQLMDLTLHEQSKVPPQITLLDVTTAESIARGVGFVEGYVKPFPDGTVPDLAMTVRYAVSLSVDDALAAYGGLLGDAARDRKLVDWLHDHYKNVYV</sequence>
<evidence type="ECO:0000313" key="2">
    <source>
        <dbReference type="Proteomes" id="UP000008811"/>
    </source>
</evidence>
<organism evidence="1 2">
    <name type="scientific">Chlorobaculum parvum (strain DSM 263 / NCIMB 8327)</name>
    <name type="common">Chlorobium vibrioforme subsp. thiosulfatophilum</name>
    <dbReference type="NCBI Taxonomy" id="517417"/>
    <lineage>
        <taxon>Bacteria</taxon>
        <taxon>Pseudomonadati</taxon>
        <taxon>Chlorobiota</taxon>
        <taxon>Chlorobiia</taxon>
        <taxon>Chlorobiales</taxon>
        <taxon>Chlorobiaceae</taxon>
        <taxon>Chlorobaculum</taxon>
    </lineage>
</organism>
<dbReference type="AlphaFoldDB" id="B3QNE6"/>
<accession>B3QNE6</accession>
<dbReference type="HOGENOM" id="CLU_668498_0_0_10"/>
<dbReference type="GO" id="GO:0008237">
    <property type="term" value="F:metallopeptidase activity"/>
    <property type="evidence" value="ECO:0007669"/>
    <property type="project" value="InterPro"/>
</dbReference>
<protein>
    <submittedName>
        <fullName evidence="1">Uncharacterized protein</fullName>
    </submittedName>
</protein>
<dbReference type="InterPro" id="IPR024079">
    <property type="entry name" value="MetalloPept_cat_dom_sf"/>
</dbReference>
<dbReference type="EMBL" id="CP001099">
    <property type="protein sequence ID" value="ACF11449.1"/>
    <property type="molecule type" value="Genomic_DNA"/>
</dbReference>
<reference evidence="1" key="1">
    <citation type="submission" date="2008-06" db="EMBL/GenBank/DDBJ databases">
        <title>Complete sequence of Chlorobaculum parvum NCIB 8327.</title>
        <authorList>
            <consortium name="US DOE Joint Genome Institute"/>
            <person name="Lucas S."/>
            <person name="Copeland A."/>
            <person name="Lapidus A."/>
            <person name="Glavina del Rio T."/>
            <person name="Dalin E."/>
            <person name="Tice H."/>
            <person name="Bruce D."/>
            <person name="Goodwin L."/>
            <person name="Pitluck S."/>
            <person name="Schmutz J."/>
            <person name="Larimer F."/>
            <person name="Land M."/>
            <person name="Hauser L."/>
            <person name="Kyrpides N."/>
            <person name="Mikhailova N."/>
            <person name="Zhao F."/>
            <person name="Li T."/>
            <person name="Liu Z."/>
            <person name="Overmann J."/>
            <person name="Bryant D.A."/>
            <person name="Richardson P."/>
        </authorList>
    </citation>
    <scope>NUCLEOTIDE SEQUENCE [LARGE SCALE GENOMIC DNA]</scope>
    <source>
        <strain evidence="1">NCIB 8327</strain>
    </source>
</reference>
<name>B3QNE6_CHLP8</name>
<dbReference type="KEGG" id="cpc:Cpar_1041"/>
<keyword evidence="2" id="KW-1185">Reference proteome</keyword>
<gene>
    <name evidence="1" type="ordered locus">Cpar_1041</name>
</gene>
<dbReference type="Gene3D" id="3.40.390.10">
    <property type="entry name" value="Collagenase (Catalytic Domain)"/>
    <property type="match status" value="1"/>
</dbReference>
<dbReference type="Proteomes" id="UP000008811">
    <property type="component" value="Chromosome"/>
</dbReference>